<feature type="domain" description="DUF4142" evidence="1">
    <location>
        <begin position="85"/>
        <end position="221"/>
    </location>
</feature>
<organism evidence="2 3">
    <name type="scientific">Ramlibacter humi</name>
    <dbReference type="NCBI Taxonomy" id="2530451"/>
    <lineage>
        <taxon>Bacteria</taxon>
        <taxon>Pseudomonadati</taxon>
        <taxon>Pseudomonadota</taxon>
        <taxon>Betaproteobacteria</taxon>
        <taxon>Burkholderiales</taxon>
        <taxon>Comamonadaceae</taxon>
        <taxon>Ramlibacter</taxon>
    </lineage>
</organism>
<evidence type="ECO:0000313" key="3">
    <source>
        <dbReference type="Proteomes" id="UP000297839"/>
    </source>
</evidence>
<evidence type="ECO:0000313" key="2">
    <source>
        <dbReference type="EMBL" id="TFZ00348.1"/>
    </source>
</evidence>
<dbReference type="EMBL" id="SMLK01000004">
    <property type="protein sequence ID" value="TFZ00348.1"/>
    <property type="molecule type" value="Genomic_DNA"/>
</dbReference>
<reference evidence="2 3" key="1">
    <citation type="submission" date="2019-03" db="EMBL/GenBank/DDBJ databases">
        <title>Ramlibacter sp. 18x22-1, whole genome shotgun sequence.</title>
        <authorList>
            <person name="Zhang X."/>
            <person name="Feng G."/>
            <person name="Zhu H."/>
        </authorList>
    </citation>
    <scope>NUCLEOTIDE SEQUENCE [LARGE SCALE GENOMIC DNA]</scope>
    <source>
        <strain evidence="2 3">18x22-1</strain>
    </source>
</reference>
<gene>
    <name evidence="2" type="ORF">EZ216_14730</name>
</gene>
<accession>A0A4Z0BQ35</accession>
<dbReference type="PANTHER" id="PTHR38593">
    <property type="entry name" value="BLR2558 PROTEIN"/>
    <property type="match status" value="1"/>
</dbReference>
<dbReference type="Gene3D" id="1.20.1260.10">
    <property type="match status" value="1"/>
</dbReference>
<protein>
    <submittedName>
        <fullName evidence="2">DUF4142 domain-containing protein</fullName>
    </submittedName>
</protein>
<dbReference type="OrthoDB" id="118677at2"/>
<comment type="caution">
    <text evidence="2">The sequence shown here is derived from an EMBL/GenBank/DDBJ whole genome shotgun (WGS) entry which is preliminary data.</text>
</comment>
<dbReference type="InterPro" id="IPR025419">
    <property type="entry name" value="DUF4142"/>
</dbReference>
<evidence type="ECO:0000259" key="1">
    <source>
        <dbReference type="Pfam" id="PF13628"/>
    </source>
</evidence>
<dbReference type="AlphaFoldDB" id="A0A4Z0BQ35"/>
<dbReference type="Proteomes" id="UP000297839">
    <property type="component" value="Unassembled WGS sequence"/>
</dbReference>
<sequence length="227" mass="23626">MKATLALPGAAGAYAKAALAARRLPTGALFPLELRMSRLSRRSFQSRILAAFAVAGSLPLLPGCATNRAPDAEAGAGPMPALAADDRQLATQAAGGGLYEVEAGRLAEARASRPEVRSFGQMLVEQHLAANAELASLLQARGMAPPTTVPPRFVARLAAMGRLSGPDFDLDFVRTAGLEDHEAQIALFESGAREAHDPALRAWFGNTLPVLRNHLAAAQSLAGAMVG</sequence>
<name>A0A4Z0BQ35_9BURK</name>
<proteinExistence type="predicted"/>
<dbReference type="PANTHER" id="PTHR38593:SF1">
    <property type="entry name" value="BLR2558 PROTEIN"/>
    <property type="match status" value="1"/>
</dbReference>
<dbReference type="Pfam" id="PF13628">
    <property type="entry name" value="DUF4142"/>
    <property type="match status" value="1"/>
</dbReference>
<keyword evidence="3" id="KW-1185">Reference proteome</keyword>
<dbReference type="InterPro" id="IPR012347">
    <property type="entry name" value="Ferritin-like"/>
</dbReference>